<dbReference type="RefSeq" id="WP_211544854.1">
    <property type="nucleotide sequence ID" value="NZ_CBDREF010000005.1"/>
</dbReference>
<dbReference type="PROSITE" id="PS51318">
    <property type="entry name" value="TAT"/>
    <property type="match status" value="1"/>
</dbReference>
<dbReference type="EMBL" id="JAGTUK010000003">
    <property type="protein sequence ID" value="MBS0025287.1"/>
    <property type="molecule type" value="Genomic_DNA"/>
</dbReference>
<sequence length="202" mass="20136">MSAGERTPGGNEPARPAPALRRRTVLAGAVWSVPVVALATATPAAAASADALGRFVIESMQGGTWVDPQYYGASIQLRNDDTQAATLPVADVTSGTVTVTFARADVGALQPAVIANAGGSSPSVPALPATDPTWTAAGVTDNGDGTVTYTLAYAGSVPGQGVTHVTFGILGPSPLHSGVPVTVTSTGSPTDGTVHTRTATLF</sequence>
<dbReference type="InterPro" id="IPR006311">
    <property type="entry name" value="TAT_signal"/>
</dbReference>
<gene>
    <name evidence="1" type="ORF">KE274_14365</name>
</gene>
<protein>
    <recommendedName>
        <fullName evidence="3">Alternate signal-mediated exported protein, RER_14450 family</fullName>
    </recommendedName>
</protein>
<name>A0ABS5ISP1_9MICO</name>
<organism evidence="1 2">
    <name type="scientific">Microbacterium paraoxydans</name>
    <dbReference type="NCBI Taxonomy" id="199592"/>
    <lineage>
        <taxon>Bacteria</taxon>
        <taxon>Bacillati</taxon>
        <taxon>Actinomycetota</taxon>
        <taxon>Actinomycetes</taxon>
        <taxon>Micrococcales</taxon>
        <taxon>Microbacteriaceae</taxon>
        <taxon>Microbacterium</taxon>
    </lineage>
</organism>
<evidence type="ECO:0000313" key="1">
    <source>
        <dbReference type="EMBL" id="MBS0025287.1"/>
    </source>
</evidence>
<dbReference type="Proteomes" id="UP000678243">
    <property type="component" value="Unassembled WGS sequence"/>
</dbReference>
<accession>A0ABS5ISP1</accession>
<keyword evidence="2" id="KW-1185">Reference proteome</keyword>
<comment type="caution">
    <text evidence="1">The sequence shown here is derived from an EMBL/GenBank/DDBJ whole genome shotgun (WGS) entry which is preliminary data.</text>
</comment>
<evidence type="ECO:0008006" key="3">
    <source>
        <dbReference type="Google" id="ProtNLM"/>
    </source>
</evidence>
<reference evidence="1 2" key="1">
    <citation type="submission" date="2021-04" db="EMBL/GenBank/DDBJ databases">
        <title>Whole genome analysis of root endophytic bacterium Microbacterium paraoxydans ku-mp colonizing RP-bio226 rice variety.</title>
        <authorList>
            <person name="Ulaganathan K."/>
            <person name="Latha B."/>
        </authorList>
    </citation>
    <scope>NUCLEOTIDE SEQUENCE [LARGE SCALE GENOMIC DNA]</scope>
    <source>
        <strain evidence="2">ku-mp</strain>
    </source>
</reference>
<proteinExistence type="predicted"/>
<evidence type="ECO:0000313" key="2">
    <source>
        <dbReference type="Proteomes" id="UP000678243"/>
    </source>
</evidence>